<feature type="compositionally biased region" description="Polar residues" evidence="1">
    <location>
        <begin position="61"/>
        <end position="73"/>
    </location>
</feature>
<dbReference type="InterPro" id="IPR026870">
    <property type="entry name" value="Zinc_ribbon_dom"/>
</dbReference>
<dbReference type="AlphaFoldDB" id="A0A4Z0J8B4"/>
<evidence type="ECO:0000256" key="1">
    <source>
        <dbReference type="SAM" id="MobiDB-lite"/>
    </source>
</evidence>
<reference evidence="4 5" key="1">
    <citation type="submission" date="2018-10" db="EMBL/GenBank/DDBJ databases">
        <title>Lactobacillus sp. R7 and Lactobacillus sp. R19 isolated from fermented mustard green product of Taiwan.</title>
        <authorList>
            <person name="Lin S.-T."/>
        </authorList>
    </citation>
    <scope>NUCLEOTIDE SEQUENCE [LARGE SCALE GENOMIC DNA]</scope>
    <source>
        <strain evidence="4 5">BCRC 81129</strain>
    </source>
</reference>
<keyword evidence="5" id="KW-1185">Reference proteome</keyword>
<dbReference type="Proteomes" id="UP000297348">
    <property type="component" value="Unassembled WGS sequence"/>
</dbReference>
<dbReference type="OrthoDB" id="2410059at2"/>
<organism evidence="4 5">
    <name type="scientific">Levilactobacillus suantsaiihabitans</name>
    <dbReference type="NCBI Taxonomy" id="2487722"/>
    <lineage>
        <taxon>Bacteria</taxon>
        <taxon>Bacillati</taxon>
        <taxon>Bacillota</taxon>
        <taxon>Bacilli</taxon>
        <taxon>Lactobacillales</taxon>
        <taxon>Lactobacillaceae</taxon>
        <taxon>Levilactobacillus</taxon>
    </lineage>
</organism>
<evidence type="ECO:0000313" key="5">
    <source>
        <dbReference type="Proteomes" id="UP000297348"/>
    </source>
</evidence>
<dbReference type="RefSeq" id="WP_135368883.1">
    <property type="nucleotide sequence ID" value="NZ_RKLX01000028.1"/>
</dbReference>
<dbReference type="Pfam" id="PF13240">
    <property type="entry name" value="Zn_Ribbon_1"/>
    <property type="match status" value="1"/>
</dbReference>
<feature type="region of interest" description="Disordered" evidence="1">
    <location>
        <begin position="28"/>
        <end position="73"/>
    </location>
</feature>
<dbReference type="EMBL" id="RKLX01000028">
    <property type="protein sequence ID" value="TGD17553.1"/>
    <property type="molecule type" value="Genomic_DNA"/>
</dbReference>
<feature type="domain" description="Zinc-ribbon" evidence="3">
    <location>
        <begin position="3"/>
        <end position="25"/>
    </location>
</feature>
<feature type="transmembrane region" description="Helical" evidence="2">
    <location>
        <begin position="102"/>
        <end position="120"/>
    </location>
</feature>
<comment type="caution">
    <text evidence="4">The sequence shown here is derived from an EMBL/GenBank/DDBJ whole genome shotgun (WGS) entry which is preliminary data.</text>
</comment>
<proteinExistence type="predicted"/>
<feature type="transmembrane region" description="Helical" evidence="2">
    <location>
        <begin position="152"/>
        <end position="171"/>
    </location>
</feature>
<protein>
    <submittedName>
        <fullName evidence="4">Zinc-ribbon domain-containing protein</fullName>
    </submittedName>
</protein>
<name>A0A4Z0J8B4_9LACO</name>
<keyword evidence="2" id="KW-0812">Transmembrane</keyword>
<evidence type="ECO:0000313" key="4">
    <source>
        <dbReference type="EMBL" id="TGD17553.1"/>
    </source>
</evidence>
<gene>
    <name evidence="4" type="ORF">EGT51_11845</name>
</gene>
<evidence type="ECO:0000259" key="3">
    <source>
        <dbReference type="Pfam" id="PF13240"/>
    </source>
</evidence>
<keyword evidence="2" id="KW-0472">Membrane</keyword>
<accession>A0A4Z0J8B4</accession>
<keyword evidence="2" id="KW-1133">Transmembrane helix</keyword>
<feature type="compositionally biased region" description="Polar residues" evidence="1">
    <location>
        <begin position="29"/>
        <end position="53"/>
    </location>
</feature>
<evidence type="ECO:0000256" key="2">
    <source>
        <dbReference type="SAM" id="Phobius"/>
    </source>
</evidence>
<sequence length="175" mass="19308">MKYCVKCGHKLAEGAKFCPSCGTPVATVQPDSTESNSQHQAATATTVSESLNVDSVKESQTDSTSSEGPQSQPQLGFVGSIQYIMQHAFEFNGGVPESRKSVFWWGFLAVYLLNFVVISLPGIRELFVWLSAILLVSAAMRRLDYIGKNTGIAWLMMIPLVAIYPMILMFFDKKE</sequence>